<dbReference type="SUPFAM" id="SSF49265">
    <property type="entry name" value="Fibronectin type III"/>
    <property type="match status" value="2"/>
</dbReference>
<gene>
    <name evidence="16" type="primary">IL4R</name>
</gene>
<dbReference type="CDD" id="cd00063">
    <property type="entry name" value="FN3"/>
    <property type="match status" value="1"/>
</dbReference>
<feature type="region of interest" description="Disordered" evidence="13">
    <location>
        <begin position="628"/>
        <end position="696"/>
    </location>
</feature>
<reference evidence="16" key="3">
    <citation type="submission" date="2025-09" db="UniProtKB">
        <authorList>
            <consortium name="Ensembl"/>
        </authorList>
    </citation>
    <scope>IDENTIFICATION</scope>
</reference>
<evidence type="ECO:0000256" key="3">
    <source>
        <dbReference type="ARBA" id="ARBA00018975"/>
    </source>
</evidence>
<dbReference type="Ensembl" id="ENSEAST00005070717.1">
    <property type="protein sequence ID" value="ENSEASP00005055717.1"/>
    <property type="gene ID" value="ENSEASG00005017345.2"/>
</dbReference>
<feature type="signal peptide" evidence="14">
    <location>
        <begin position="1"/>
        <end position="20"/>
    </location>
</feature>
<dbReference type="GO" id="GO:0004913">
    <property type="term" value="F:interleukin-4 receptor activity"/>
    <property type="evidence" value="ECO:0007669"/>
    <property type="project" value="Ensembl"/>
</dbReference>
<dbReference type="InterPro" id="IPR013783">
    <property type="entry name" value="Ig-like_fold"/>
</dbReference>
<evidence type="ECO:0000256" key="13">
    <source>
        <dbReference type="SAM" id="MobiDB-lite"/>
    </source>
</evidence>
<keyword evidence="4" id="KW-0597">Phosphoprotein</keyword>
<proteinExistence type="inferred from homology"/>
<sequence length="830" mass="89211">MGCLCPGLTLPVSCLILVWAAGSGSVKVLHLTACFSDYISASTCEWKMDRPTNCSAQLRLSYQLNDEFSDNLTCVPENREDEVCMCRMLMDNIVSEDVYELDLWAGNQLLWNSSFKPSRHVKPRAPQNLTVHAISHTWLLTWSNPYPLKNHLWSELTYLVNISKEDDPTDFKIYNVTYMDPTLRVAASTLKSRATYSARVKARAQNYNSTWSEWSPSATWHNWQETESKTSKRKNQRVRDPADNYEQPLEQRLPLGVSISCVVILAICLSCYFSIIKIKKEWWDQIPNPAHSPLVAIVLQDSQVSLWGKQSRGQEPAKCPRWKTCLTKLLPCLLEHGLQKEEDSSKTVRNGPFQSPGKSAWHTVEVNHPILRPEIISVVPCVELCEAQVESEEEEVEEDRGSFCPSPESSGSGFQEGREGVAARLTESLFLGLLGAENGGLGESCLLPPLGSAQMPWARISSAGPQEAASQGEEQPLNPESNPLATLTQSPGSLAFTEAPAVVADNPAYRSFSNSLSQPRGPGELDSDPQLAEHLGQVDPSIHSAPQPSEPPTALQPEPETWEQMLRQSVLQQGAVAAPASAPTGGYREFAQAVKQGGGAAGSGPSGEAGYKAFSSLLAGSAICPGQSGVEASSGEGGYRPYESPDPGAPAPVPVPLFTFGLDVEPPHSPQNSLLPGGSPERPGPEPTVKGEDPRKPLLSAQQATDSLRDDLGSGIVYSALTCHLCGHLKQCHGQEEHGEAHTVASPCCGCCCGDRSSPPVSPVRALDPPPGGVPLEAGLSLASLGSLGLSEERKPSLFFQPAPGNAQSSSQTPLTVAMLSTGPTCTSAS</sequence>
<evidence type="ECO:0000256" key="12">
    <source>
        <dbReference type="ARBA" id="ARBA00025115"/>
    </source>
</evidence>
<dbReference type="InterPro" id="IPR003531">
    <property type="entry name" value="Hempt_rcpt_S_F1_CS"/>
</dbReference>
<evidence type="ECO:0000256" key="11">
    <source>
        <dbReference type="ARBA" id="ARBA00023180"/>
    </source>
</evidence>
<evidence type="ECO:0000313" key="17">
    <source>
        <dbReference type="Proteomes" id="UP000694387"/>
    </source>
</evidence>
<feature type="domain" description="Fibronectin type-III" evidence="15">
    <location>
        <begin position="125"/>
        <end position="222"/>
    </location>
</feature>
<dbReference type="Gene3D" id="2.60.40.10">
    <property type="entry name" value="Immunoglobulins"/>
    <property type="match status" value="2"/>
</dbReference>
<dbReference type="GO" id="GO:0002532">
    <property type="term" value="P:production of molecular mediator involved in inflammatory response"/>
    <property type="evidence" value="ECO:0007669"/>
    <property type="project" value="InterPro"/>
</dbReference>
<dbReference type="Proteomes" id="UP000694387">
    <property type="component" value="Chromosome 14"/>
</dbReference>
<dbReference type="PROSITE" id="PS01355">
    <property type="entry name" value="HEMATOPO_REC_S_F1"/>
    <property type="match status" value="1"/>
</dbReference>
<organism evidence="16 17">
    <name type="scientific">Equus asinus</name>
    <name type="common">Donkey</name>
    <name type="synonym">Equus africanus asinus</name>
    <dbReference type="NCBI Taxonomy" id="9793"/>
    <lineage>
        <taxon>Eukaryota</taxon>
        <taxon>Metazoa</taxon>
        <taxon>Chordata</taxon>
        <taxon>Craniata</taxon>
        <taxon>Vertebrata</taxon>
        <taxon>Euteleostomi</taxon>
        <taxon>Mammalia</taxon>
        <taxon>Eutheria</taxon>
        <taxon>Laurasiatheria</taxon>
        <taxon>Perissodactyla</taxon>
        <taxon>Equidae</taxon>
        <taxon>Equus</taxon>
    </lineage>
</organism>
<evidence type="ECO:0000256" key="7">
    <source>
        <dbReference type="ARBA" id="ARBA00022989"/>
    </source>
</evidence>
<dbReference type="GO" id="GO:0034451">
    <property type="term" value="C:centriolar satellite"/>
    <property type="evidence" value="ECO:0007669"/>
    <property type="project" value="Ensembl"/>
</dbReference>
<feature type="region of interest" description="Disordered" evidence="13">
    <location>
        <begin position="390"/>
        <end position="418"/>
    </location>
</feature>
<reference evidence="16" key="2">
    <citation type="submission" date="2025-08" db="UniProtKB">
        <authorList>
            <consortium name="Ensembl"/>
        </authorList>
    </citation>
    <scope>IDENTIFICATION</scope>
</reference>
<dbReference type="GO" id="GO:0005654">
    <property type="term" value="C:nucleoplasm"/>
    <property type="evidence" value="ECO:0007669"/>
    <property type="project" value="Ensembl"/>
</dbReference>
<feature type="chain" id="PRO_5040384229" description="Interleukin-4 receptor subunit alpha" evidence="14">
    <location>
        <begin position="21"/>
        <end position="830"/>
    </location>
</feature>
<reference evidence="16 17" key="1">
    <citation type="journal article" date="2020" name="Nat. Commun.">
        <title>Donkey genomes provide new insights into domestication and selection for coat color.</title>
        <authorList>
            <person name="Wang"/>
            <person name="C."/>
            <person name="Li"/>
            <person name="H."/>
            <person name="Guo"/>
            <person name="Y."/>
            <person name="Huang"/>
            <person name="J."/>
            <person name="Sun"/>
            <person name="Y."/>
            <person name="Min"/>
            <person name="J."/>
            <person name="Wang"/>
            <person name="J."/>
            <person name="Fang"/>
            <person name="X."/>
            <person name="Zhao"/>
            <person name="Z."/>
            <person name="Wang"/>
            <person name="S."/>
            <person name="Zhang"/>
            <person name="Y."/>
            <person name="Liu"/>
            <person name="Q."/>
            <person name="Jiang"/>
            <person name="Q."/>
            <person name="Wang"/>
            <person name="X."/>
            <person name="Guo"/>
            <person name="Y."/>
            <person name="Yang"/>
            <person name="C."/>
            <person name="Wang"/>
            <person name="Y."/>
            <person name="Tian"/>
            <person name="F."/>
            <person name="Zhuang"/>
            <person name="G."/>
            <person name="Fan"/>
            <person name="Y."/>
            <person name="Gao"/>
            <person name="Q."/>
            <person name="Li"/>
            <person name="Y."/>
            <person name="Ju"/>
            <person name="Z."/>
            <person name="Li"/>
            <person name="J."/>
            <person name="Li"/>
            <person name="R."/>
            <person name="Hou"/>
            <person name="M."/>
            <person name="Yang"/>
            <person name="G."/>
            <person name="Liu"/>
            <person name="G."/>
            <person name="Liu"/>
            <person name="W."/>
            <person name="Guo"/>
            <person name="J."/>
            <person name="Pan"/>
            <person name="S."/>
            <person name="Fan"/>
            <person name="G."/>
            <person name="Zhang"/>
            <person name="W."/>
            <person name="Zhang"/>
            <person name="R."/>
            <person name="Yu"/>
            <person name="J."/>
            <person name="Zhang"/>
            <person name="X."/>
            <person name="Yin"/>
            <person name="Q."/>
            <person name="Ji"/>
            <person name="C."/>
            <person name="Jin"/>
            <person name="Y."/>
            <person name="Yue"/>
            <person name="G."/>
            <person name="Liu"/>
            <person name="M."/>
            <person name="Xu"/>
            <person name="J."/>
            <person name="Liu"/>
            <person name="S."/>
            <person name="Jordana"/>
            <person name="J."/>
            <person name="Noce"/>
            <person name="A."/>
            <person name="Amills"/>
            <person name="M."/>
            <person name="Wu"/>
            <person name="D.D."/>
            <person name="Li"/>
            <person name="S."/>
            <person name="Zhou"/>
            <person name="X. and Zhong"/>
            <person name="J."/>
        </authorList>
    </citation>
    <scope>NUCLEOTIDE SEQUENCE [LARGE SCALE GENOMIC DNA]</scope>
</reference>
<comment type="subcellular location">
    <subcellularLocation>
        <location evidence="1">Membrane</location>
        <topology evidence="1">Single-pass type I membrane protein</topology>
    </subcellularLocation>
</comment>
<dbReference type="InterPro" id="IPR015319">
    <property type="entry name" value="IL-4_rcpt-alpha_N"/>
</dbReference>
<dbReference type="PANTHER" id="PTHR23037:SF32">
    <property type="entry name" value="INTERLEUKIN-4 RECEPTOR SUBUNIT ALPHA"/>
    <property type="match status" value="1"/>
</dbReference>
<comment type="similarity">
    <text evidence="2">Belongs to the type I cytokine receptor family. Type 4 subfamily.</text>
</comment>
<keyword evidence="6 14" id="KW-0732">Signal</keyword>
<dbReference type="Pfam" id="PF09238">
    <property type="entry name" value="IL4Ra_N"/>
    <property type="match status" value="1"/>
</dbReference>
<feature type="region of interest" description="Disordered" evidence="13">
    <location>
        <begin position="461"/>
        <end position="489"/>
    </location>
</feature>
<dbReference type="GO" id="GO:0009897">
    <property type="term" value="C:external side of plasma membrane"/>
    <property type="evidence" value="ECO:0007669"/>
    <property type="project" value="TreeGrafter"/>
</dbReference>
<evidence type="ECO:0000256" key="4">
    <source>
        <dbReference type="ARBA" id="ARBA00022553"/>
    </source>
</evidence>
<evidence type="ECO:0000256" key="1">
    <source>
        <dbReference type="ARBA" id="ARBA00004479"/>
    </source>
</evidence>
<evidence type="ECO:0000256" key="5">
    <source>
        <dbReference type="ARBA" id="ARBA00022692"/>
    </source>
</evidence>
<evidence type="ECO:0000256" key="10">
    <source>
        <dbReference type="ARBA" id="ARBA00023170"/>
    </source>
</evidence>
<keyword evidence="8" id="KW-0472">Membrane</keyword>
<keyword evidence="11" id="KW-0325">Glycoprotein</keyword>
<keyword evidence="7" id="KW-1133">Transmembrane helix</keyword>
<evidence type="ECO:0000256" key="14">
    <source>
        <dbReference type="SAM" id="SignalP"/>
    </source>
</evidence>
<dbReference type="AlphaFoldDB" id="A0A9L0K059"/>
<dbReference type="GO" id="GO:0043235">
    <property type="term" value="C:receptor complex"/>
    <property type="evidence" value="ECO:0007669"/>
    <property type="project" value="Ensembl"/>
</dbReference>
<evidence type="ECO:0000256" key="9">
    <source>
        <dbReference type="ARBA" id="ARBA00023157"/>
    </source>
</evidence>
<protein>
    <recommendedName>
        <fullName evidence="3">Interleukin-4 receptor subunit alpha</fullName>
    </recommendedName>
</protein>
<dbReference type="InterPro" id="IPR036116">
    <property type="entry name" value="FN3_sf"/>
</dbReference>
<dbReference type="PANTHER" id="PTHR23037">
    <property type="entry name" value="CYTOKINE RECEPTOR"/>
    <property type="match status" value="1"/>
</dbReference>
<keyword evidence="5" id="KW-0812">Transmembrane</keyword>
<name>A0A9L0K059_EQUAS</name>
<keyword evidence="10" id="KW-0675">Receptor</keyword>
<dbReference type="GeneTree" id="ENSGT00510000049182"/>
<evidence type="ECO:0000313" key="16">
    <source>
        <dbReference type="Ensembl" id="ENSEASP00005055717.1"/>
    </source>
</evidence>
<evidence type="ECO:0000256" key="6">
    <source>
        <dbReference type="ARBA" id="ARBA00022729"/>
    </source>
</evidence>
<dbReference type="PROSITE" id="PS50853">
    <property type="entry name" value="FN3"/>
    <property type="match status" value="1"/>
</dbReference>
<keyword evidence="9" id="KW-1015">Disulfide bond</keyword>
<accession>A0A9L0K059</accession>
<feature type="compositionally biased region" description="Polar residues" evidence="13">
    <location>
        <begin position="468"/>
        <end position="489"/>
    </location>
</feature>
<dbReference type="InterPro" id="IPR003961">
    <property type="entry name" value="FN3_dom"/>
</dbReference>
<evidence type="ECO:0000256" key="8">
    <source>
        <dbReference type="ARBA" id="ARBA00023136"/>
    </source>
</evidence>
<keyword evidence="17" id="KW-1185">Reference proteome</keyword>
<evidence type="ECO:0000256" key="2">
    <source>
        <dbReference type="ARBA" id="ARBA00008280"/>
    </source>
</evidence>
<comment type="function">
    <text evidence="12">Receptor for both interleukin 4 and interleukin 13. Couples to the JAK1/2/3-STAT6 pathway. The IL4 response is involved in promoting Th2 differentiation. The IL4/IL13 responses are involved in regulating IgE production and, chemokine and mucus production at sites of allergic inflammation. In certain cell types, can signal through activation of insulin receptor substrates, IRS1/IRS2.</text>
</comment>
<evidence type="ECO:0000259" key="15">
    <source>
        <dbReference type="PROSITE" id="PS50853"/>
    </source>
</evidence>